<protein>
    <recommendedName>
        <fullName evidence="1">F-box domain-containing protein</fullName>
    </recommendedName>
</protein>
<keyword evidence="3" id="KW-1185">Reference proteome</keyword>
<organism evidence="2 3">
    <name type="scientific">Dichanthelium oligosanthes</name>
    <dbReference type="NCBI Taxonomy" id="888268"/>
    <lineage>
        <taxon>Eukaryota</taxon>
        <taxon>Viridiplantae</taxon>
        <taxon>Streptophyta</taxon>
        <taxon>Embryophyta</taxon>
        <taxon>Tracheophyta</taxon>
        <taxon>Spermatophyta</taxon>
        <taxon>Magnoliopsida</taxon>
        <taxon>Liliopsida</taxon>
        <taxon>Poales</taxon>
        <taxon>Poaceae</taxon>
        <taxon>PACMAD clade</taxon>
        <taxon>Panicoideae</taxon>
        <taxon>Panicodae</taxon>
        <taxon>Paniceae</taxon>
        <taxon>Dichantheliinae</taxon>
        <taxon>Dichanthelium</taxon>
    </lineage>
</organism>
<accession>A0A1E5VTR4</accession>
<dbReference type="STRING" id="888268.A0A1E5VTR4"/>
<feature type="domain" description="F-box" evidence="1">
    <location>
        <begin position="20"/>
        <end position="61"/>
    </location>
</feature>
<dbReference type="SUPFAM" id="SSF81383">
    <property type="entry name" value="F-box domain"/>
    <property type="match status" value="1"/>
</dbReference>
<dbReference type="OrthoDB" id="582186at2759"/>
<dbReference type="AlphaFoldDB" id="A0A1E5VTR4"/>
<evidence type="ECO:0000313" key="2">
    <source>
        <dbReference type="EMBL" id="OEL28511.1"/>
    </source>
</evidence>
<dbReference type="InterPro" id="IPR036047">
    <property type="entry name" value="F-box-like_dom_sf"/>
</dbReference>
<evidence type="ECO:0000259" key="1">
    <source>
        <dbReference type="SMART" id="SM00256"/>
    </source>
</evidence>
<dbReference type="PANTHER" id="PTHR35828">
    <property type="entry name" value="OS08G0203800 PROTEIN-RELATED"/>
    <property type="match status" value="1"/>
</dbReference>
<dbReference type="EMBL" id="LWDX02029901">
    <property type="protein sequence ID" value="OEL28511.1"/>
    <property type="molecule type" value="Genomic_DNA"/>
</dbReference>
<sequence length="350" mass="38452">MAAEEGTKRPTGTDGDIAALPEELLFEIFSRVGSVRDIFLFAVTCRRWLRLFTDPAFLRRLCPGQGEGHCARLLGFFSRPTKFVRCERMMKMRMAEHISVSAPTFLPTPGSLFGPTERALTSFVADDDGIFNYAEPLAARCGIVLMELVPRTINHERTKATSYLHLGLCNPTTGERHVAPPTCFEPYGFGGYAIVTAADGRNLDGEHPPSSSVRFAFSQLLLIAYPHHSNDQYLQSYTAATRSWSAPTMCLDTRRFSLVGERSAVVHQGAAHWLCSDYVAKGRGDDEYLYKLSAEVGTTHDVSMAKLPIRAGGSPILCVSRDGKLSVACVYPVHIAVWTQQEGDDNAPAA</sequence>
<dbReference type="Gene3D" id="1.20.1280.50">
    <property type="match status" value="1"/>
</dbReference>
<dbReference type="InterPro" id="IPR001810">
    <property type="entry name" value="F-box_dom"/>
</dbReference>
<dbReference type="Proteomes" id="UP000095767">
    <property type="component" value="Unassembled WGS sequence"/>
</dbReference>
<gene>
    <name evidence="2" type="ORF">BAE44_0010475</name>
</gene>
<dbReference type="Pfam" id="PF12937">
    <property type="entry name" value="F-box-like"/>
    <property type="match status" value="1"/>
</dbReference>
<dbReference type="SMART" id="SM00256">
    <property type="entry name" value="FBOX"/>
    <property type="match status" value="1"/>
</dbReference>
<reference evidence="2 3" key="1">
    <citation type="submission" date="2016-09" db="EMBL/GenBank/DDBJ databases">
        <title>The draft genome of Dichanthelium oligosanthes: A C3 panicoid grass species.</title>
        <authorList>
            <person name="Studer A.J."/>
            <person name="Schnable J.C."/>
            <person name="Brutnell T.P."/>
        </authorList>
    </citation>
    <scope>NUCLEOTIDE SEQUENCE [LARGE SCALE GENOMIC DNA]</scope>
    <source>
        <strain evidence="3">cv. Kellogg 1175</strain>
        <tissue evidence="2">Leaf</tissue>
    </source>
</reference>
<dbReference type="PANTHER" id="PTHR35828:SF13">
    <property type="entry name" value="OS01G0152100 PROTEIN"/>
    <property type="match status" value="1"/>
</dbReference>
<proteinExistence type="predicted"/>
<name>A0A1E5VTR4_9POAL</name>
<comment type="caution">
    <text evidence="2">The sequence shown here is derived from an EMBL/GenBank/DDBJ whole genome shotgun (WGS) entry which is preliminary data.</text>
</comment>
<evidence type="ECO:0000313" key="3">
    <source>
        <dbReference type="Proteomes" id="UP000095767"/>
    </source>
</evidence>